<dbReference type="InterPro" id="IPR012910">
    <property type="entry name" value="Plug_dom"/>
</dbReference>
<protein>
    <submittedName>
        <fullName evidence="7">SusC/RagA family TonB-linked outer membrane protein</fullName>
    </submittedName>
</protein>
<keyword evidence="4" id="KW-0798">TonB box</keyword>
<dbReference type="SUPFAM" id="SSF49464">
    <property type="entry name" value="Carboxypeptidase regulatory domain-like"/>
    <property type="match status" value="1"/>
</dbReference>
<evidence type="ECO:0000256" key="4">
    <source>
        <dbReference type="RuleBase" id="RU003357"/>
    </source>
</evidence>
<evidence type="ECO:0000259" key="6">
    <source>
        <dbReference type="Pfam" id="PF07715"/>
    </source>
</evidence>
<comment type="subcellular location">
    <subcellularLocation>
        <location evidence="1 4">Cell outer membrane</location>
    </subcellularLocation>
</comment>
<comment type="similarity">
    <text evidence="4">Belongs to the TonB-dependent receptor family.</text>
</comment>
<dbReference type="Pfam" id="PF00593">
    <property type="entry name" value="TonB_dep_Rec_b-barrel"/>
    <property type="match status" value="1"/>
</dbReference>
<dbReference type="NCBIfam" id="TIGR04056">
    <property type="entry name" value="OMP_RagA_SusC"/>
    <property type="match status" value="1"/>
</dbReference>
<keyword evidence="8" id="KW-1185">Reference proteome</keyword>
<dbReference type="Proteomes" id="UP000321301">
    <property type="component" value="Unassembled WGS sequence"/>
</dbReference>
<evidence type="ECO:0000313" key="8">
    <source>
        <dbReference type="Proteomes" id="UP000321301"/>
    </source>
</evidence>
<proteinExistence type="inferred from homology"/>
<dbReference type="InterPro" id="IPR037066">
    <property type="entry name" value="Plug_dom_sf"/>
</dbReference>
<dbReference type="InterPro" id="IPR023996">
    <property type="entry name" value="TonB-dep_OMP_SusC/RagA"/>
</dbReference>
<evidence type="ECO:0000256" key="2">
    <source>
        <dbReference type="ARBA" id="ARBA00023136"/>
    </source>
</evidence>
<dbReference type="Gene3D" id="2.60.40.1120">
    <property type="entry name" value="Carboxypeptidase-like, regulatory domain"/>
    <property type="match status" value="1"/>
</dbReference>
<feature type="domain" description="TonB-dependent receptor-like beta-barrel" evidence="5">
    <location>
        <begin position="438"/>
        <end position="789"/>
    </location>
</feature>
<reference evidence="7 8" key="1">
    <citation type="submission" date="2019-07" db="EMBL/GenBank/DDBJ databases">
        <title>Whole genome shotgun sequence of Cyclobacterium qasimii NBRC 106168.</title>
        <authorList>
            <person name="Hosoyama A."/>
            <person name="Uohara A."/>
            <person name="Ohji S."/>
            <person name="Ichikawa N."/>
        </authorList>
    </citation>
    <scope>NUCLEOTIDE SEQUENCE [LARGE SCALE GENOMIC DNA]</scope>
    <source>
        <strain evidence="7 8">NBRC 106168</strain>
    </source>
</reference>
<evidence type="ECO:0000313" key="7">
    <source>
        <dbReference type="EMBL" id="GEO21650.1"/>
    </source>
</evidence>
<dbReference type="SUPFAM" id="SSF56935">
    <property type="entry name" value="Porins"/>
    <property type="match status" value="1"/>
</dbReference>
<sequence length="1013" mass="113924">MKKILDMKNISRVIFLAFSLILIFQVVSFAQVQRKMIVKDNEGNPISGATVTYGENNETVTTNDSGEFSIASTPNIQIFVEAEGYNDGYFNYSLDEDALILTKGLFQAGENDLVNVPFDILTKRQIPGAVGTINVPDILDYSQENSVSDLIRGRVSGLLSSYNIRGMGDPLIVINGIPIDNVYPGWSNLGNDEIFAQEIEDITVIKDLSSALLYGAKAKNGVILITTKRGTPNKKVLDFNLQTGVNKPISYPEYLSSSDYMELYNEASVNDGLAPRYSQEEISGTRLGNNPLRYPDQDYYNSTFLKNMSSYQNFNANIANGNDVGQFAVNIGWRRNNGLINVGEGEKSDRFNLRTAVDYEITDIIKLKFNSSFILNNSNAPRYSGNFWSRSDFWGVSSTYLPNLYPLLIPASAASEYPELVAGANLVDGQYLLGGTNNYQNNIYGDLLFNGTSKQFSWLMDINTGLEFDLKGITQGLKASALVSFNNYSFSWEEMQNNYATYSPSFIEGSNNLSSITKLGNDVRVTDQTVIDGYFYKGYAFYGNLDYSRTFNEVHKFNANAMIFSQVNTRESLWTPSRSGHIGFRANYMYSNKYVAELTGAYAGSQIYFGTNDNKYAFSPGIGLGWVVSEEDFIKNNGSINYLKLNANWSILNTDVNVTDDKITYDYYRAQSTFRYANGQGSNASQRIYPGNPNLLWEKMMNYNIGFESMLLNYRLGIQASYFYYKNYDFVVQRANTLPDLIGVIPYSNYGSQQTQGVELGLNHSSKIGGLKLNIGANVVYSVPKILTIDEPFYADEYRMRADKPMDARFGYVALGLFKDQQDIDNHVDQSFGEVRPGDIKYKDLNNDGIIDVNDQQMIGNYTSRVEMGLHVRLSYKSFELFALGRGQFGADGSYSGSYYWVRGDDKYSNFVLDRWTADSPDDAKYPRLTTTTGSNNFRNSTYWQYNTDRFSLQTVQLNYTFSDMSFIGLDQARFFLRGDNLVMLSGMSDVLNLRIGSAPNMRSFSTGVNLQF</sequence>
<evidence type="ECO:0000256" key="3">
    <source>
        <dbReference type="ARBA" id="ARBA00023237"/>
    </source>
</evidence>
<dbReference type="Gene3D" id="2.170.130.10">
    <property type="entry name" value="TonB-dependent receptor, plug domain"/>
    <property type="match status" value="1"/>
</dbReference>
<dbReference type="Gene3D" id="2.40.170.20">
    <property type="entry name" value="TonB-dependent receptor, beta-barrel domain"/>
    <property type="match status" value="1"/>
</dbReference>
<dbReference type="RefSeq" id="WP_020892736.1">
    <property type="nucleotide sequence ID" value="NZ_BJYV01000009.1"/>
</dbReference>
<dbReference type="InterPro" id="IPR000531">
    <property type="entry name" value="Beta-barrel_TonB"/>
</dbReference>
<keyword evidence="3" id="KW-0998">Cell outer membrane</keyword>
<gene>
    <name evidence="7" type="ORF">CQA01_21840</name>
</gene>
<dbReference type="Pfam" id="PF07715">
    <property type="entry name" value="Plug"/>
    <property type="match status" value="1"/>
</dbReference>
<dbReference type="InterPro" id="IPR036942">
    <property type="entry name" value="Beta-barrel_TonB_sf"/>
</dbReference>
<evidence type="ECO:0000259" key="5">
    <source>
        <dbReference type="Pfam" id="PF00593"/>
    </source>
</evidence>
<accession>A0A512CC10</accession>
<dbReference type="AlphaFoldDB" id="A0A512CC10"/>
<feature type="domain" description="TonB-dependent receptor plug" evidence="6">
    <location>
        <begin position="123"/>
        <end position="222"/>
    </location>
</feature>
<dbReference type="InterPro" id="IPR008969">
    <property type="entry name" value="CarboxyPept-like_regulatory"/>
</dbReference>
<dbReference type="EMBL" id="BJYV01000009">
    <property type="protein sequence ID" value="GEO21650.1"/>
    <property type="molecule type" value="Genomic_DNA"/>
</dbReference>
<evidence type="ECO:0000256" key="1">
    <source>
        <dbReference type="ARBA" id="ARBA00004442"/>
    </source>
</evidence>
<name>A0A512CC10_9BACT</name>
<comment type="caution">
    <text evidence="7">The sequence shown here is derived from an EMBL/GenBank/DDBJ whole genome shotgun (WGS) entry which is preliminary data.</text>
</comment>
<dbReference type="GO" id="GO:0009279">
    <property type="term" value="C:cell outer membrane"/>
    <property type="evidence" value="ECO:0007669"/>
    <property type="project" value="UniProtKB-SubCell"/>
</dbReference>
<organism evidence="7 8">
    <name type="scientific">Cyclobacterium qasimii</name>
    <dbReference type="NCBI Taxonomy" id="1350429"/>
    <lineage>
        <taxon>Bacteria</taxon>
        <taxon>Pseudomonadati</taxon>
        <taxon>Bacteroidota</taxon>
        <taxon>Cytophagia</taxon>
        <taxon>Cytophagales</taxon>
        <taxon>Cyclobacteriaceae</taxon>
        <taxon>Cyclobacterium</taxon>
    </lineage>
</organism>
<keyword evidence="2 4" id="KW-0472">Membrane</keyword>